<evidence type="ECO:0000313" key="1">
    <source>
        <dbReference type="EMBL" id="MFC6282862.1"/>
    </source>
</evidence>
<dbReference type="Proteomes" id="UP001596270">
    <property type="component" value="Unassembled WGS sequence"/>
</dbReference>
<reference evidence="2" key="1">
    <citation type="journal article" date="2019" name="Int. J. Syst. Evol. Microbiol.">
        <title>The Global Catalogue of Microorganisms (GCM) 10K type strain sequencing project: providing services to taxonomists for standard genome sequencing and annotation.</title>
        <authorList>
            <consortium name="The Broad Institute Genomics Platform"/>
            <consortium name="The Broad Institute Genome Sequencing Center for Infectious Disease"/>
            <person name="Wu L."/>
            <person name="Ma J."/>
        </authorList>
    </citation>
    <scope>NUCLEOTIDE SEQUENCE [LARGE SCALE GENOMIC DNA]</scope>
    <source>
        <strain evidence="2">CCUG 39402</strain>
    </source>
</reference>
<proteinExistence type="predicted"/>
<gene>
    <name evidence="1" type="ORF">ACFQND_16695</name>
</gene>
<organism evidence="1 2">
    <name type="scientific">Polaromonas aquatica</name>
    <dbReference type="NCBI Taxonomy" id="332657"/>
    <lineage>
        <taxon>Bacteria</taxon>
        <taxon>Pseudomonadati</taxon>
        <taxon>Pseudomonadota</taxon>
        <taxon>Betaproteobacteria</taxon>
        <taxon>Burkholderiales</taxon>
        <taxon>Comamonadaceae</taxon>
        <taxon>Polaromonas</taxon>
    </lineage>
</organism>
<keyword evidence="2" id="KW-1185">Reference proteome</keyword>
<evidence type="ECO:0000313" key="2">
    <source>
        <dbReference type="Proteomes" id="UP001596270"/>
    </source>
</evidence>
<dbReference type="EMBL" id="JBHSRS010000080">
    <property type="protein sequence ID" value="MFC6282862.1"/>
    <property type="molecule type" value="Genomic_DNA"/>
</dbReference>
<sequence length="128" mass="13933">MTDLPVTSSVVAVEARRLYEQWESLSRQHVSMASGCACGAGGVSLLLEDFEQDIADYLLGEAERNKRGETIAFLQAYAFSEETKLWSLSSLLKALIDEDGRVQPSPDVGAGLLQRLGRTLSSFAKLHG</sequence>
<comment type="caution">
    <text evidence="1">The sequence shown here is derived from an EMBL/GenBank/DDBJ whole genome shotgun (WGS) entry which is preliminary data.</text>
</comment>
<name>A0ABW1U1C9_9BURK</name>
<protein>
    <submittedName>
        <fullName evidence="1">Uncharacterized protein</fullName>
    </submittedName>
</protein>
<accession>A0ABW1U1C9</accession>